<dbReference type="InterPro" id="IPR009825">
    <property type="entry name" value="ECF_substrate-spec-like"/>
</dbReference>
<proteinExistence type="inferred from homology"/>
<organism evidence="6 7">
    <name type="scientific">Roseburia porci</name>
    <dbReference type="NCBI Taxonomy" id="2605790"/>
    <lineage>
        <taxon>Bacteria</taxon>
        <taxon>Bacillati</taxon>
        <taxon>Bacillota</taxon>
        <taxon>Clostridia</taxon>
        <taxon>Lachnospirales</taxon>
        <taxon>Lachnospiraceae</taxon>
        <taxon>Roseburia</taxon>
    </lineage>
</organism>
<dbReference type="PANTHER" id="PTHR37815">
    <property type="entry name" value="UPF0397 PROTEIN BC_2624-RELATED"/>
    <property type="match status" value="1"/>
</dbReference>
<gene>
    <name evidence="6" type="ORF">FYJ75_01830</name>
</gene>
<dbReference type="Gene3D" id="1.10.1760.20">
    <property type="match status" value="1"/>
</dbReference>
<comment type="similarity">
    <text evidence="5">Belongs to the UPF0397 family.</text>
</comment>
<keyword evidence="4 5" id="KW-0472">Membrane</keyword>
<feature type="transmembrane region" description="Helical" evidence="5">
    <location>
        <begin position="76"/>
        <end position="98"/>
    </location>
</feature>
<evidence type="ECO:0000313" key="6">
    <source>
        <dbReference type="EMBL" id="MST73773.1"/>
    </source>
</evidence>
<dbReference type="Proteomes" id="UP000474024">
    <property type="component" value="Unassembled WGS sequence"/>
</dbReference>
<dbReference type="HAMAP" id="MF_01572">
    <property type="entry name" value="UPF0397"/>
    <property type="match status" value="1"/>
</dbReference>
<feature type="transmembrane region" description="Helical" evidence="5">
    <location>
        <begin position="110"/>
        <end position="131"/>
    </location>
</feature>
<comment type="subcellular location">
    <subcellularLocation>
        <location evidence="5">Cell membrane</location>
        <topology evidence="5">Multi-pass membrane protein</topology>
    </subcellularLocation>
</comment>
<keyword evidence="1 5" id="KW-1003">Cell membrane</keyword>
<evidence type="ECO:0000256" key="2">
    <source>
        <dbReference type="ARBA" id="ARBA00022692"/>
    </source>
</evidence>
<dbReference type="InterPro" id="IPR022914">
    <property type="entry name" value="UPF0397"/>
</dbReference>
<feature type="transmembrane region" description="Helical" evidence="5">
    <location>
        <begin position="43"/>
        <end position="64"/>
    </location>
</feature>
<keyword evidence="2 5" id="KW-0812">Transmembrane</keyword>
<feature type="transmembrane region" description="Helical" evidence="5">
    <location>
        <begin position="143"/>
        <end position="167"/>
    </location>
</feature>
<keyword evidence="3 5" id="KW-1133">Transmembrane helix</keyword>
<dbReference type="NCBIfam" id="NF010182">
    <property type="entry name" value="PRK13661.1"/>
    <property type="match status" value="1"/>
</dbReference>
<protein>
    <recommendedName>
        <fullName evidence="5">UPF0397 protein FYJ75_01830</fullName>
    </recommendedName>
</protein>
<dbReference type="PANTHER" id="PTHR37815:SF3">
    <property type="entry name" value="UPF0397 PROTEIN SPR0429"/>
    <property type="match status" value="1"/>
</dbReference>
<evidence type="ECO:0000256" key="4">
    <source>
        <dbReference type="ARBA" id="ARBA00023136"/>
    </source>
</evidence>
<evidence type="ECO:0000256" key="1">
    <source>
        <dbReference type="ARBA" id="ARBA00022475"/>
    </source>
</evidence>
<dbReference type="EMBL" id="VUNI01000002">
    <property type="protein sequence ID" value="MST73773.1"/>
    <property type="molecule type" value="Genomic_DNA"/>
</dbReference>
<dbReference type="GO" id="GO:0005886">
    <property type="term" value="C:plasma membrane"/>
    <property type="evidence" value="ECO:0007669"/>
    <property type="project" value="UniProtKB-SubCell"/>
</dbReference>
<evidence type="ECO:0000313" key="7">
    <source>
        <dbReference type="Proteomes" id="UP000474024"/>
    </source>
</evidence>
<feature type="transmembrane region" description="Helical" evidence="5">
    <location>
        <begin position="12"/>
        <end position="31"/>
    </location>
</feature>
<sequence length="183" mass="19301">MKKFGIKEVVAAGIGTALFVVLTEVQIPLGFIPNTSLQVRAALLTFLSAVYGPLVGGIVGFAGHALGDAFFYGSVWWSWVFPDAVFGIIVGLFAKKFAIKEGGFEGGKIALFNGVQVIANAIAWIVLAPVLDIVMNAEPAKKVFVQGIFAWLGNVIIIAILGTLLAVGYTKIGAKSSSLEKED</sequence>
<name>A0A6L5YMS9_9FIRM</name>
<evidence type="ECO:0000256" key="5">
    <source>
        <dbReference type="HAMAP-Rule" id="MF_01572"/>
    </source>
</evidence>
<dbReference type="AlphaFoldDB" id="A0A6L5YMS9"/>
<evidence type="ECO:0000256" key="3">
    <source>
        <dbReference type="ARBA" id="ARBA00022989"/>
    </source>
</evidence>
<keyword evidence="7" id="KW-1185">Reference proteome</keyword>
<dbReference type="RefSeq" id="WP_154428250.1">
    <property type="nucleotide sequence ID" value="NZ_VUNI01000002.1"/>
</dbReference>
<reference evidence="6 7" key="1">
    <citation type="submission" date="2019-08" db="EMBL/GenBank/DDBJ databases">
        <title>In-depth cultivation of the pig gut microbiome towards novel bacterial diversity and tailored functional studies.</title>
        <authorList>
            <person name="Wylensek D."/>
            <person name="Hitch T.C.A."/>
            <person name="Clavel T."/>
        </authorList>
    </citation>
    <scope>NUCLEOTIDE SEQUENCE [LARGE SCALE GENOMIC DNA]</scope>
    <source>
        <strain evidence="6 7">MUC/MUC-530-WT-4D</strain>
    </source>
</reference>
<accession>A0A6L5YMS9</accession>
<dbReference type="Pfam" id="PF07155">
    <property type="entry name" value="ECF-ribofla_trS"/>
    <property type="match status" value="1"/>
</dbReference>
<comment type="caution">
    <text evidence="6">The sequence shown here is derived from an EMBL/GenBank/DDBJ whole genome shotgun (WGS) entry which is preliminary data.</text>
</comment>